<comment type="caution">
    <text evidence="2">The sequence shown here is derived from an EMBL/GenBank/DDBJ whole genome shotgun (WGS) entry which is preliminary data.</text>
</comment>
<dbReference type="OrthoDB" id="1937047at2759"/>
<reference evidence="2 3" key="1">
    <citation type="journal article" date="2020" name="IScience">
        <title>Genome Sequencing of the Endangered Kingdonia uniflora (Circaeasteraceae, Ranunculales) Reveals Potential Mechanisms of Evolutionary Specialization.</title>
        <authorList>
            <person name="Sun Y."/>
            <person name="Deng T."/>
            <person name="Zhang A."/>
            <person name="Moore M.J."/>
            <person name="Landis J.B."/>
            <person name="Lin N."/>
            <person name="Zhang H."/>
            <person name="Zhang X."/>
            <person name="Huang J."/>
            <person name="Zhang X."/>
            <person name="Sun H."/>
            <person name="Wang H."/>
        </authorList>
    </citation>
    <scope>NUCLEOTIDE SEQUENCE [LARGE SCALE GENOMIC DNA]</scope>
    <source>
        <strain evidence="2">TB1705</strain>
        <tissue evidence="2">Leaf</tissue>
    </source>
</reference>
<evidence type="ECO:0000313" key="2">
    <source>
        <dbReference type="EMBL" id="KAF6135384.1"/>
    </source>
</evidence>
<dbReference type="EMBL" id="JACGCM010002788">
    <property type="protein sequence ID" value="KAF6135384.1"/>
    <property type="molecule type" value="Genomic_DNA"/>
</dbReference>
<feature type="domain" description="Aminotransferase-like plant mobile" evidence="1">
    <location>
        <begin position="139"/>
        <end position="207"/>
    </location>
</feature>
<protein>
    <recommendedName>
        <fullName evidence="1">Aminotransferase-like plant mobile domain-containing protein</fullName>
    </recommendedName>
</protein>
<evidence type="ECO:0000313" key="3">
    <source>
        <dbReference type="Proteomes" id="UP000541444"/>
    </source>
</evidence>
<dbReference type="AlphaFoldDB" id="A0A7J7KYN1"/>
<dbReference type="Pfam" id="PF10536">
    <property type="entry name" value="PMD"/>
    <property type="match status" value="1"/>
</dbReference>
<evidence type="ECO:0000259" key="1">
    <source>
        <dbReference type="Pfam" id="PF10536"/>
    </source>
</evidence>
<dbReference type="Proteomes" id="UP000541444">
    <property type="component" value="Unassembled WGS sequence"/>
</dbReference>
<name>A0A7J7KYN1_9MAGN</name>
<proteinExistence type="predicted"/>
<dbReference type="InterPro" id="IPR019557">
    <property type="entry name" value="AminoTfrase-like_pln_mobile"/>
</dbReference>
<dbReference type="GO" id="GO:0010073">
    <property type="term" value="P:meristem maintenance"/>
    <property type="evidence" value="ECO:0007669"/>
    <property type="project" value="InterPro"/>
</dbReference>
<dbReference type="PANTHER" id="PTHR46033:SF8">
    <property type="entry name" value="PROTEIN MAINTENANCE OF MERISTEMS-LIKE"/>
    <property type="match status" value="1"/>
</dbReference>
<keyword evidence="3" id="KW-1185">Reference proteome</keyword>
<dbReference type="PANTHER" id="PTHR46033">
    <property type="entry name" value="PROTEIN MAIN-LIKE 2"/>
    <property type="match status" value="1"/>
</dbReference>
<gene>
    <name evidence="2" type="ORF">GIB67_027258</name>
</gene>
<dbReference type="InterPro" id="IPR044824">
    <property type="entry name" value="MAIN-like"/>
</dbReference>
<sequence>MKTLRLMKMLKALSPKTMVMKCLTTMVKKRMLLKSVDNGNELLICTRNEEVVSVNETEEDESAAETAPYTLEEHVEEQLPVGEEQFENHPAEEEPGTLKCHHHPIKWDLHNEDPSVRFQVAMTHLGHLCKIAYNHHNGFMTTAFVEHWHAETSSFYFNFGEMAILLKDVVKLIGLPVKGKCLPGIGKNKDVMKVFCNLLGLTDKDFRAAKSKTFAMTIRMAWLQ</sequence>
<organism evidence="2 3">
    <name type="scientific">Kingdonia uniflora</name>
    <dbReference type="NCBI Taxonomy" id="39325"/>
    <lineage>
        <taxon>Eukaryota</taxon>
        <taxon>Viridiplantae</taxon>
        <taxon>Streptophyta</taxon>
        <taxon>Embryophyta</taxon>
        <taxon>Tracheophyta</taxon>
        <taxon>Spermatophyta</taxon>
        <taxon>Magnoliopsida</taxon>
        <taxon>Ranunculales</taxon>
        <taxon>Circaeasteraceae</taxon>
        <taxon>Kingdonia</taxon>
    </lineage>
</organism>
<accession>A0A7J7KYN1</accession>